<sequence length="506" mass="53902">MTDIEQRLIEAARNGEWLECAAPDNVVRAELIRKLLLGHHGQLDPRGICLEGARIEGVLDLDRVNASVALYFVDCTIDEPIKVRNASLPDLGLHGGLCAGLNADGVRVDGSLTLRGGLRIAVDTKGGAIRLLDAHVTGDLIVRDVEISNTAGTALHMNGIRVDGNIFLREKVRITGHGGDGAVDLVGGHIGETLEFDDVEVSNSTGTAVWADRLRVAGRLFLLGQTRLSGGGGNAVISLSGACVDGGIDSGREVVLEAKAASAPVLSLEGMTAGGSVSLPPSLACTARGRRWECTNKGLVRLDDFGYTSLGPEWDWRRWLHLIRCHTPAYHASAYQRLAAVERAAGHDGTVRRILMAQQTDLRRRSPASLGGWMTRRFHWMWGVLAGYGYRARRTAAALLLVLTIAGALGWWAGQVPTRPGHLAAERVASAAAAAGIPCSTVELIGLGLDRGLPLATTGMRSKCDLDTTTRRGGAFTYAIWATQFLVWGLATLALAGYTNLVRKPG</sequence>
<dbReference type="Proteomes" id="UP000649573">
    <property type="component" value="Unassembled WGS sequence"/>
</dbReference>
<evidence type="ECO:0000256" key="1">
    <source>
        <dbReference type="SAM" id="Phobius"/>
    </source>
</evidence>
<feature type="transmembrane region" description="Helical" evidence="1">
    <location>
        <begin position="396"/>
        <end position="414"/>
    </location>
</feature>
<evidence type="ECO:0000313" key="2">
    <source>
        <dbReference type="EMBL" id="GGU71349.1"/>
    </source>
</evidence>
<gene>
    <name evidence="2" type="ORF">GCM10010178_73790</name>
</gene>
<organism evidence="2 3">
    <name type="scientific">Lentzea flava</name>
    <dbReference type="NCBI Taxonomy" id="103732"/>
    <lineage>
        <taxon>Bacteria</taxon>
        <taxon>Bacillati</taxon>
        <taxon>Actinomycetota</taxon>
        <taxon>Actinomycetes</taxon>
        <taxon>Pseudonocardiales</taxon>
        <taxon>Pseudonocardiaceae</taxon>
        <taxon>Lentzea</taxon>
    </lineage>
</organism>
<keyword evidence="1" id="KW-1133">Transmembrane helix</keyword>
<keyword evidence="3" id="KW-1185">Reference proteome</keyword>
<evidence type="ECO:0000313" key="3">
    <source>
        <dbReference type="Proteomes" id="UP000649573"/>
    </source>
</evidence>
<comment type="caution">
    <text evidence="2">The sequence shown here is derived from an EMBL/GenBank/DDBJ whole genome shotgun (WGS) entry which is preliminary data.</text>
</comment>
<name>A0ABQ2V886_9PSEU</name>
<protein>
    <recommendedName>
        <fullName evidence="4">Membrane-associated oxidoreductase</fullName>
    </recommendedName>
</protein>
<keyword evidence="1" id="KW-0472">Membrane</keyword>
<reference evidence="3" key="1">
    <citation type="journal article" date="2019" name="Int. J. Syst. Evol. Microbiol.">
        <title>The Global Catalogue of Microorganisms (GCM) 10K type strain sequencing project: providing services to taxonomists for standard genome sequencing and annotation.</title>
        <authorList>
            <consortium name="The Broad Institute Genomics Platform"/>
            <consortium name="The Broad Institute Genome Sequencing Center for Infectious Disease"/>
            <person name="Wu L."/>
            <person name="Ma J."/>
        </authorList>
    </citation>
    <scope>NUCLEOTIDE SEQUENCE [LARGE SCALE GENOMIC DNA]</scope>
    <source>
        <strain evidence="3">JCM 3296</strain>
    </source>
</reference>
<dbReference type="RefSeq" id="WP_189258402.1">
    <property type="nucleotide sequence ID" value="NZ_BMRE01000049.1"/>
</dbReference>
<dbReference type="EMBL" id="BMRE01000049">
    <property type="protein sequence ID" value="GGU71349.1"/>
    <property type="molecule type" value="Genomic_DNA"/>
</dbReference>
<proteinExistence type="predicted"/>
<keyword evidence="1" id="KW-0812">Transmembrane</keyword>
<accession>A0ABQ2V886</accession>
<feature type="transmembrane region" description="Helical" evidence="1">
    <location>
        <begin position="475"/>
        <end position="498"/>
    </location>
</feature>
<evidence type="ECO:0008006" key="4">
    <source>
        <dbReference type="Google" id="ProtNLM"/>
    </source>
</evidence>